<dbReference type="PANTHER" id="PTHR44229:SF8">
    <property type="entry name" value="ALCOHOL DEHYDROGENASE-RELATED"/>
    <property type="match status" value="1"/>
</dbReference>
<dbReference type="Pfam" id="PF00106">
    <property type="entry name" value="adh_short"/>
    <property type="match status" value="1"/>
</dbReference>
<dbReference type="InterPro" id="IPR036291">
    <property type="entry name" value="NAD(P)-bd_dom_sf"/>
</dbReference>
<organism evidence="4 5">
    <name type="scientific">Popillia japonica</name>
    <name type="common">Japanese beetle</name>
    <dbReference type="NCBI Taxonomy" id="7064"/>
    <lineage>
        <taxon>Eukaryota</taxon>
        <taxon>Metazoa</taxon>
        <taxon>Ecdysozoa</taxon>
        <taxon>Arthropoda</taxon>
        <taxon>Hexapoda</taxon>
        <taxon>Insecta</taxon>
        <taxon>Pterygota</taxon>
        <taxon>Neoptera</taxon>
        <taxon>Endopterygota</taxon>
        <taxon>Coleoptera</taxon>
        <taxon>Polyphaga</taxon>
        <taxon>Scarabaeiformia</taxon>
        <taxon>Scarabaeidae</taxon>
        <taxon>Rutelinae</taxon>
        <taxon>Popillia</taxon>
    </lineage>
</organism>
<keyword evidence="5" id="KW-1185">Reference proteome</keyword>
<dbReference type="Proteomes" id="UP001458880">
    <property type="component" value="Unassembled WGS sequence"/>
</dbReference>
<comment type="caution">
    <text evidence="4">The sequence shown here is derived from an EMBL/GenBank/DDBJ whole genome shotgun (WGS) entry which is preliminary data.</text>
</comment>
<evidence type="ECO:0000313" key="4">
    <source>
        <dbReference type="EMBL" id="KAK9708317.1"/>
    </source>
</evidence>
<comment type="similarity">
    <text evidence="1 3">Belongs to the short-chain dehydrogenases/reductases (SDR) family.</text>
</comment>
<evidence type="ECO:0000256" key="3">
    <source>
        <dbReference type="RuleBase" id="RU000363"/>
    </source>
</evidence>
<proteinExistence type="inferred from homology"/>
<dbReference type="PRINTS" id="PR00081">
    <property type="entry name" value="GDHRDH"/>
</dbReference>
<dbReference type="PANTHER" id="PTHR44229">
    <property type="entry name" value="15-HYDROXYPROSTAGLANDIN DEHYDROGENASE [NAD(+)]"/>
    <property type="match status" value="1"/>
</dbReference>
<evidence type="ECO:0000256" key="1">
    <source>
        <dbReference type="ARBA" id="ARBA00006484"/>
    </source>
</evidence>
<evidence type="ECO:0000313" key="5">
    <source>
        <dbReference type="Proteomes" id="UP001458880"/>
    </source>
</evidence>
<name>A0AAW1JW27_POPJA</name>
<keyword evidence="2" id="KW-0560">Oxidoreductase</keyword>
<dbReference type="SUPFAM" id="SSF51735">
    <property type="entry name" value="NAD(P)-binding Rossmann-fold domains"/>
    <property type="match status" value="1"/>
</dbReference>
<dbReference type="Gene3D" id="3.40.50.720">
    <property type="entry name" value="NAD(P)-binding Rossmann-like Domain"/>
    <property type="match status" value="1"/>
</dbReference>
<gene>
    <name evidence="4" type="ORF">QE152_g27266</name>
</gene>
<dbReference type="AlphaFoldDB" id="A0AAW1JW27"/>
<dbReference type="GO" id="GO:0005737">
    <property type="term" value="C:cytoplasm"/>
    <property type="evidence" value="ECO:0007669"/>
    <property type="project" value="TreeGrafter"/>
</dbReference>
<dbReference type="InterPro" id="IPR020904">
    <property type="entry name" value="Sc_DH/Rdtase_CS"/>
</dbReference>
<accession>A0AAW1JW27</accession>
<dbReference type="FunFam" id="3.40.50.720:FF:000149">
    <property type="entry name" value="15-hydroxyprostaglandin dehydrogenase [NAD(+)]"/>
    <property type="match status" value="1"/>
</dbReference>
<protein>
    <submittedName>
        <fullName evidence="4">Short chain dehydrogenase</fullName>
    </submittedName>
</protein>
<evidence type="ECO:0000256" key="2">
    <source>
        <dbReference type="ARBA" id="ARBA00023002"/>
    </source>
</evidence>
<dbReference type="EMBL" id="JASPKY010000332">
    <property type="protein sequence ID" value="KAK9708317.1"/>
    <property type="molecule type" value="Genomic_DNA"/>
</dbReference>
<sequence length="261" mass="28547">MFVDGKVALITGGAFGIGFCIAEELLKNGLKGITLVDLDKARGKDAVDALSSKFVKGDVVNKKDLEDAMIKTVKTFGHFDILINNAGVMNDTIWEKQIDINLKGVVNGCILGLEEYLPKYNNGTEPVIVNIASTLGLTPLYFLPVYSSTKHAVIGLGKALAMRENAGMQKVRLMTLCPGATLTTLLDNLEKRSFTPRLTETINNFFEEHPEELPQNPESVASAMVKILENGSNGSVWVAQGGELYEIEIPSLTEYKKLRRL</sequence>
<dbReference type="InterPro" id="IPR002347">
    <property type="entry name" value="SDR_fam"/>
</dbReference>
<dbReference type="GO" id="GO:0016616">
    <property type="term" value="F:oxidoreductase activity, acting on the CH-OH group of donors, NAD or NADP as acceptor"/>
    <property type="evidence" value="ECO:0007669"/>
    <property type="project" value="TreeGrafter"/>
</dbReference>
<dbReference type="PROSITE" id="PS00061">
    <property type="entry name" value="ADH_SHORT"/>
    <property type="match status" value="1"/>
</dbReference>
<reference evidence="4 5" key="1">
    <citation type="journal article" date="2024" name="BMC Genomics">
        <title>De novo assembly and annotation of Popillia japonica's genome with initial clues to its potential as an invasive pest.</title>
        <authorList>
            <person name="Cucini C."/>
            <person name="Boschi S."/>
            <person name="Funari R."/>
            <person name="Cardaioli E."/>
            <person name="Iannotti N."/>
            <person name="Marturano G."/>
            <person name="Paoli F."/>
            <person name="Bruttini M."/>
            <person name="Carapelli A."/>
            <person name="Frati F."/>
            <person name="Nardi F."/>
        </authorList>
    </citation>
    <scope>NUCLEOTIDE SEQUENCE [LARGE SCALE GENOMIC DNA]</scope>
    <source>
        <strain evidence="4">DMR45628</strain>
    </source>
</reference>
<dbReference type="PRINTS" id="PR00080">
    <property type="entry name" value="SDRFAMILY"/>
</dbReference>